<accession>A0ABW5S9I3</accession>
<keyword evidence="2" id="KW-1185">Reference proteome</keyword>
<dbReference type="RefSeq" id="WP_373689425.1">
    <property type="nucleotide sequence ID" value="NZ_JAMXWM010000009.1"/>
</dbReference>
<organism evidence="1 2">
    <name type="scientific">Sporolactobacillus shoreicorticis</name>
    <dbReference type="NCBI Taxonomy" id="1923877"/>
    <lineage>
        <taxon>Bacteria</taxon>
        <taxon>Bacillati</taxon>
        <taxon>Bacillota</taxon>
        <taxon>Bacilli</taxon>
        <taxon>Bacillales</taxon>
        <taxon>Sporolactobacillaceae</taxon>
        <taxon>Sporolactobacillus</taxon>
    </lineage>
</organism>
<comment type="caution">
    <text evidence="1">The sequence shown here is derived from an EMBL/GenBank/DDBJ whole genome shotgun (WGS) entry which is preliminary data.</text>
</comment>
<protein>
    <submittedName>
        <fullName evidence="1">Uncharacterized protein</fullName>
    </submittedName>
</protein>
<gene>
    <name evidence="1" type="ORF">ACFSUE_19480</name>
</gene>
<dbReference type="EMBL" id="JBHUMQ010000054">
    <property type="protein sequence ID" value="MFD2695789.1"/>
    <property type="molecule type" value="Genomic_DNA"/>
</dbReference>
<evidence type="ECO:0000313" key="2">
    <source>
        <dbReference type="Proteomes" id="UP001597399"/>
    </source>
</evidence>
<dbReference type="Proteomes" id="UP001597399">
    <property type="component" value="Unassembled WGS sequence"/>
</dbReference>
<evidence type="ECO:0000313" key="1">
    <source>
        <dbReference type="EMBL" id="MFD2695789.1"/>
    </source>
</evidence>
<name>A0ABW5S9I3_9BACL</name>
<proteinExistence type="predicted"/>
<reference evidence="2" key="1">
    <citation type="journal article" date="2019" name="Int. J. Syst. Evol. Microbiol.">
        <title>The Global Catalogue of Microorganisms (GCM) 10K type strain sequencing project: providing services to taxonomists for standard genome sequencing and annotation.</title>
        <authorList>
            <consortium name="The Broad Institute Genomics Platform"/>
            <consortium name="The Broad Institute Genome Sequencing Center for Infectious Disease"/>
            <person name="Wu L."/>
            <person name="Ma J."/>
        </authorList>
    </citation>
    <scope>NUCLEOTIDE SEQUENCE [LARGE SCALE GENOMIC DNA]</scope>
    <source>
        <strain evidence="2">TISTR 2466</strain>
    </source>
</reference>
<sequence>MNHLSVPFPEMITNRLNT</sequence>